<accession>A0A1I7MVP3</accession>
<dbReference type="PANTHER" id="PTHR30576:SF0">
    <property type="entry name" value="UNDECAPRENYL-PHOSPHATE N-ACETYLGALACTOSAMINYL 1-PHOSPHATE TRANSFERASE-RELATED"/>
    <property type="match status" value="1"/>
</dbReference>
<feature type="domain" description="Bacterial sugar transferase" evidence="4">
    <location>
        <begin position="244"/>
        <end position="423"/>
    </location>
</feature>
<reference evidence="5 6" key="1">
    <citation type="submission" date="2016-10" db="EMBL/GenBank/DDBJ databases">
        <authorList>
            <person name="de Groot N.N."/>
        </authorList>
    </citation>
    <scope>NUCLEOTIDE SEQUENCE [LARGE SCALE GENOMIC DNA]</scope>
    <source>
        <strain evidence="5 6">IPL20</strain>
    </source>
</reference>
<keyword evidence="3" id="KW-0812">Transmembrane</keyword>
<feature type="transmembrane region" description="Helical" evidence="3">
    <location>
        <begin position="249"/>
        <end position="270"/>
    </location>
</feature>
<dbReference type="OrthoDB" id="9808602at2"/>
<dbReference type="Proteomes" id="UP000199074">
    <property type="component" value="Unassembled WGS sequence"/>
</dbReference>
<feature type="transmembrane region" description="Helical" evidence="3">
    <location>
        <begin position="62"/>
        <end position="84"/>
    </location>
</feature>
<evidence type="ECO:0000313" key="6">
    <source>
        <dbReference type="Proteomes" id="UP000199074"/>
    </source>
</evidence>
<feature type="transmembrane region" description="Helical" evidence="3">
    <location>
        <begin position="91"/>
        <end position="110"/>
    </location>
</feature>
<gene>
    <name evidence="5" type="ORF">SAMN05216456_0016</name>
</gene>
<evidence type="ECO:0000313" key="5">
    <source>
        <dbReference type="EMBL" id="SFV26480.1"/>
    </source>
</evidence>
<evidence type="ECO:0000256" key="2">
    <source>
        <dbReference type="ARBA" id="ARBA00023169"/>
    </source>
</evidence>
<keyword evidence="3" id="KW-1133">Transmembrane helix</keyword>
<dbReference type="STRING" id="429728.SAMN05216456_0016"/>
<organism evidence="5 6">
    <name type="scientific">Devosia crocina</name>
    <dbReference type="NCBI Taxonomy" id="429728"/>
    <lineage>
        <taxon>Bacteria</taxon>
        <taxon>Pseudomonadati</taxon>
        <taxon>Pseudomonadota</taxon>
        <taxon>Alphaproteobacteria</taxon>
        <taxon>Hyphomicrobiales</taxon>
        <taxon>Devosiaceae</taxon>
        <taxon>Devosia</taxon>
    </lineage>
</organism>
<dbReference type="AlphaFoldDB" id="A0A1I7MVP3"/>
<sequence>MLQNRAGASGLEAVIGQGARRRTHHYISLIRAAVPGTLSAAGLAFAIYCLVMMGAGRGDWHNIVPVAIAMAAVPIVAVSLLIVAERRSHPFTLAVMVTVFATSLIVSLLAATRIPLSYQGIALTMPLTLLGVTIANIAMARSLTRRVGLLEFDGAVAVLDKLKGRVPLVTADTIGPDIRRVLIDPHYHHGPEWGPVLTRLYLRGLDIESWPSYVEGFTGRVDIDSFDLADVSYSPSQILYYRAKRAIDIAGVVVLAVPALLVGGLLWLYIRAIDGGPVLFIQDRRGYGGGTFRLYKFRTMVKNASTASTASNDARILPGCNIVRQLRLDELPQLVNILKGEMSFIGPRPVSVAIAESLEARIAQYPNRSILLPGLTGWAQVSHGYAETEDEEIAKLSYDLFYLKHVSLDLDVIIAVRTIKTLLFRSGAR</sequence>
<comment type="similarity">
    <text evidence="1">Belongs to the bacterial sugar transferase family.</text>
</comment>
<protein>
    <submittedName>
        <fullName evidence="5">Sugar transferase involved in LPS biosynthesis (Colanic, teichoic acid)</fullName>
    </submittedName>
</protein>
<dbReference type="Pfam" id="PF02397">
    <property type="entry name" value="Bac_transf"/>
    <property type="match status" value="1"/>
</dbReference>
<evidence type="ECO:0000259" key="4">
    <source>
        <dbReference type="Pfam" id="PF02397"/>
    </source>
</evidence>
<dbReference type="GO" id="GO:0016780">
    <property type="term" value="F:phosphotransferase activity, for other substituted phosphate groups"/>
    <property type="evidence" value="ECO:0007669"/>
    <property type="project" value="TreeGrafter"/>
</dbReference>
<keyword evidence="3" id="KW-0472">Membrane</keyword>
<dbReference type="GO" id="GO:0000271">
    <property type="term" value="P:polysaccharide biosynthetic process"/>
    <property type="evidence" value="ECO:0007669"/>
    <property type="project" value="UniProtKB-KW"/>
</dbReference>
<evidence type="ECO:0000256" key="3">
    <source>
        <dbReference type="SAM" id="Phobius"/>
    </source>
</evidence>
<name>A0A1I7MVP3_9HYPH</name>
<evidence type="ECO:0000256" key="1">
    <source>
        <dbReference type="ARBA" id="ARBA00006464"/>
    </source>
</evidence>
<proteinExistence type="inferred from homology"/>
<keyword evidence="5" id="KW-0808">Transferase</keyword>
<feature type="transmembrane region" description="Helical" evidence="3">
    <location>
        <begin position="116"/>
        <end position="139"/>
    </location>
</feature>
<dbReference type="PANTHER" id="PTHR30576">
    <property type="entry name" value="COLANIC BIOSYNTHESIS UDP-GLUCOSE LIPID CARRIER TRANSFERASE"/>
    <property type="match status" value="1"/>
</dbReference>
<keyword evidence="2" id="KW-0270">Exopolysaccharide synthesis</keyword>
<feature type="transmembrane region" description="Helical" evidence="3">
    <location>
        <begin position="29"/>
        <end position="56"/>
    </location>
</feature>
<dbReference type="RefSeq" id="WP_092419230.1">
    <property type="nucleotide sequence ID" value="NZ_FPCK01000001.1"/>
</dbReference>
<dbReference type="EMBL" id="FPCK01000001">
    <property type="protein sequence ID" value="SFV26480.1"/>
    <property type="molecule type" value="Genomic_DNA"/>
</dbReference>
<keyword evidence="6" id="KW-1185">Reference proteome</keyword>
<dbReference type="InterPro" id="IPR003362">
    <property type="entry name" value="Bact_transf"/>
</dbReference>